<keyword evidence="1" id="KW-0175">Coiled coil</keyword>
<evidence type="ECO:0000313" key="3">
    <source>
        <dbReference type="Proteomes" id="UP000280791"/>
    </source>
</evidence>
<protein>
    <submittedName>
        <fullName evidence="2">Uncharacterized protein</fullName>
    </submittedName>
</protein>
<reference evidence="2 3" key="1">
    <citation type="submission" date="2018-10" db="EMBL/GenBank/DDBJ databases">
        <title>Genomic Encyclopedia of Type Strains, Phase IV (KMG-IV): sequencing the most valuable type-strain genomes for metagenomic binning, comparative biology and taxonomic classification.</title>
        <authorList>
            <person name="Goeker M."/>
        </authorList>
    </citation>
    <scope>NUCLEOTIDE SEQUENCE [LARGE SCALE GENOMIC DNA]</scope>
    <source>
        <strain evidence="2 3">DSM 20549</strain>
    </source>
</reference>
<dbReference type="EMBL" id="RCCP01000001">
    <property type="protein sequence ID" value="RLJ90115.1"/>
    <property type="molecule type" value="Genomic_DNA"/>
</dbReference>
<organism evidence="2 3">
    <name type="scientific">Planococcus citreus</name>
    <dbReference type="NCBI Taxonomy" id="1373"/>
    <lineage>
        <taxon>Bacteria</taxon>
        <taxon>Bacillati</taxon>
        <taxon>Bacillota</taxon>
        <taxon>Bacilli</taxon>
        <taxon>Bacillales</taxon>
        <taxon>Caryophanaceae</taxon>
        <taxon>Planococcus</taxon>
    </lineage>
</organism>
<name>A0A497YIV0_9BACL</name>
<dbReference type="Proteomes" id="UP000280791">
    <property type="component" value="Unassembled WGS sequence"/>
</dbReference>
<accession>A0A497YIV0</accession>
<gene>
    <name evidence="2" type="ORF">DFR62_0257</name>
</gene>
<comment type="caution">
    <text evidence="2">The sequence shown here is derived from an EMBL/GenBank/DDBJ whole genome shotgun (WGS) entry which is preliminary data.</text>
</comment>
<evidence type="ECO:0000256" key="1">
    <source>
        <dbReference type="SAM" id="Coils"/>
    </source>
</evidence>
<keyword evidence="3" id="KW-1185">Reference proteome</keyword>
<sequence length="51" mass="5766">MKSQAQFVVDYLSQRVSQLEVEKASLLHQLDDATRQVEELKSEAEGDSDDV</sequence>
<dbReference type="AlphaFoldDB" id="A0A497YIV0"/>
<feature type="coiled-coil region" evidence="1">
    <location>
        <begin position="16"/>
        <end position="50"/>
    </location>
</feature>
<evidence type="ECO:0000313" key="2">
    <source>
        <dbReference type="EMBL" id="RLJ90115.1"/>
    </source>
</evidence>
<dbReference type="RefSeq" id="WP_158290815.1">
    <property type="nucleotide sequence ID" value="NZ_QBEW01000043.1"/>
</dbReference>
<proteinExistence type="predicted"/>